<keyword evidence="2" id="KW-1185">Reference proteome</keyword>
<organism evidence="1 2">
    <name type="scientific">Aequorivita vladivostokensis</name>
    <dbReference type="NCBI Taxonomy" id="171194"/>
    <lineage>
        <taxon>Bacteria</taxon>
        <taxon>Pseudomonadati</taxon>
        <taxon>Bacteroidota</taxon>
        <taxon>Flavobacteriia</taxon>
        <taxon>Flavobacteriales</taxon>
        <taxon>Flavobacteriaceae</taxon>
        <taxon>Aequorivita</taxon>
    </lineage>
</organism>
<dbReference type="RefSeq" id="WP_045080221.1">
    <property type="nucleotide sequence ID" value="NZ_JSVU01000004.1"/>
</dbReference>
<proteinExistence type="predicted"/>
<sequence>MLKSKLHISFKKYFVLSLSIFYLLNPMQKQLSEGMHIFSHVMTHTDYGHHEEDHLLGREHTHEHKLITFFSKIFSSEEKTSDHEGVYFNYTLDKHFAQEYPPIDFKNETSTKHNFFYAFHIPKSVKTIPSPPPETFFS</sequence>
<protein>
    <submittedName>
        <fullName evidence="1">Uncharacterized protein</fullName>
    </submittedName>
</protein>
<gene>
    <name evidence="1" type="ORF">MB09_07150</name>
</gene>
<name>A0ABR5DI66_9FLAO</name>
<reference evidence="1 2" key="1">
    <citation type="submission" date="2014-10" db="EMBL/GenBank/DDBJ databases">
        <title>Genome sequencing of Vitellibacter vladivostokensis KMM 3516.</title>
        <authorList>
            <person name="Thevarajoo S."/>
            <person name="Selvaratnam C."/>
            <person name="Goh K.M."/>
            <person name="Chong C.S."/>
        </authorList>
    </citation>
    <scope>NUCLEOTIDE SEQUENCE [LARGE SCALE GENOMIC DNA]</scope>
    <source>
        <strain evidence="1 2">KMM 3516</strain>
    </source>
</reference>
<dbReference type="EMBL" id="JSVU01000004">
    <property type="protein sequence ID" value="KJJ38469.1"/>
    <property type="molecule type" value="Genomic_DNA"/>
</dbReference>
<accession>A0ABR5DI66</accession>
<dbReference type="Proteomes" id="UP000033497">
    <property type="component" value="Unassembled WGS sequence"/>
</dbReference>
<evidence type="ECO:0000313" key="1">
    <source>
        <dbReference type="EMBL" id="KJJ38469.1"/>
    </source>
</evidence>
<evidence type="ECO:0000313" key="2">
    <source>
        <dbReference type="Proteomes" id="UP000033497"/>
    </source>
</evidence>
<comment type="caution">
    <text evidence="1">The sequence shown here is derived from an EMBL/GenBank/DDBJ whole genome shotgun (WGS) entry which is preliminary data.</text>
</comment>